<dbReference type="EMBL" id="ADVG01000001">
    <property type="protein sequence ID" value="EFH88223.1"/>
    <property type="molecule type" value="Genomic_DNA"/>
</dbReference>
<keyword evidence="2" id="KW-0902">Two-component regulatory system</keyword>
<evidence type="ECO:0000256" key="7">
    <source>
        <dbReference type="PROSITE-ProRule" id="PRU01091"/>
    </source>
</evidence>
<dbReference type="Gene3D" id="1.10.10.10">
    <property type="entry name" value="Winged helix-like DNA-binding domain superfamily/Winged helix DNA-binding domain"/>
    <property type="match status" value="1"/>
</dbReference>
<gene>
    <name evidence="10" type="ORF">Krac_9638</name>
</gene>
<evidence type="ECO:0000256" key="5">
    <source>
        <dbReference type="ARBA" id="ARBA00023163"/>
    </source>
</evidence>
<dbReference type="GO" id="GO:0006355">
    <property type="term" value="P:regulation of DNA-templated transcription"/>
    <property type="evidence" value="ECO:0007669"/>
    <property type="project" value="InterPro"/>
</dbReference>
<feature type="domain" description="Response regulatory" evidence="8">
    <location>
        <begin position="22"/>
        <end position="135"/>
    </location>
</feature>
<dbReference type="InterPro" id="IPR039420">
    <property type="entry name" value="WalR-like"/>
</dbReference>
<dbReference type="Gene3D" id="3.40.50.2300">
    <property type="match status" value="1"/>
</dbReference>
<reference evidence="10 11" key="1">
    <citation type="journal article" date="2011" name="Stand. Genomic Sci.">
        <title>Non-contiguous finished genome sequence and contextual data of the filamentous soil bacterium Ktedonobacter racemifer type strain (SOSP1-21).</title>
        <authorList>
            <person name="Chang Y.J."/>
            <person name="Land M."/>
            <person name="Hauser L."/>
            <person name="Chertkov O."/>
            <person name="Del Rio T.G."/>
            <person name="Nolan M."/>
            <person name="Copeland A."/>
            <person name="Tice H."/>
            <person name="Cheng J.F."/>
            <person name="Lucas S."/>
            <person name="Han C."/>
            <person name="Goodwin L."/>
            <person name="Pitluck S."/>
            <person name="Ivanova N."/>
            <person name="Ovchinikova G."/>
            <person name="Pati A."/>
            <person name="Chen A."/>
            <person name="Palaniappan K."/>
            <person name="Mavromatis K."/>
            <person name="Liolios K."/>
            <person name="Brettin T."/>
            <person name="Fiebig A."/>
            <person name="Rohde M."/>
            <person name="Abt B."/>
            <person name="Goker M."/>
            <person name="Detter J.C."/>
            <person name="Woyke T."/>
            <person name="Bristow J."/>
            <person name="Eisen J.A."/>
            <person name="Markowitz V."/>
            <person name="Hugenholtz P."/>
            <person name="Kyrpides N.C."/>
            <person name="Klenk H.P."/>
            <person name="Lapidus A."/>
        </authorList>
    </citation>
    <scope>NUCLEOTIDE SEQUENCE [LARGE SCALE GENOMIC DNA]</scope>
    <source>
        <strain evidence="11">DSM 44963</strain>
    </source>
</reference>
<dbReference type="SUPFAM" id="SSF46894">
    <property type="entry name" value="C-terminal effector domain of the bipartite response regulators"/>
    <property type="match status" value="1"/>
</dbReference>
<dbReference type="PANTHER" id="PTHR48111">
    <property type="entry name" value="REGULATOR OF RPOS"/>
    <property type="match status" value="1"/>
</dbReference>
<dbReference type="SUPFAM" id="SSF52172">
    <property type="entry name" value="CheY-like"/>
    <property type="match status" value="1"/>
</dbReference>
<dbReference type="PANTHER" id="PTHR48111:SF2">
    <property type="entry name" value="RESPONSE REGULATOR SAER"/>
    <property type="match status" value="1"/>
</dbReference>
<dbReference type="GO" id="GO:0005829">
    <property type="term" value="C:cytosol"/>
    <property type="evidence" value="ECO:0007669"/>
    <property type="project" value="TreeGrafter"/>
</dbReference>
<evidence type="ECO:0000313" key="11">
    <source>
        <dbReference type="Proteomes" id="UP000004508"/>
    </source>
</evidence>
<dbReference type="InterPro" id="IPR001867">
    <property type="entry name" value="OmpR/PhoB-type_DNA-bd"/>
</dbReference>
<sequence length="261" mass="29600">MERRIYAPACLAFPMNGEAMATILLVEDEKSILQFVRDALEDADYTVLSAEDGLNALKLAREKQIDLVLLDIGLPGLDGFSVCRVLREDLHIPILIVSARQSDADKVQGFGVGADDYIMKPFSIRELLARVQAHLRREQRYRQPKRRMALLKSGGLSIDMERHEVSSGTTSLALSRKEFEVLCLLARHAGQVFARDVIFDRVWQDDTESYLETVTEHIKRIRSKLARVDAHTEYIKTIWGVGYKWEPSVTQISRSSSSSTY</sequence>
<keyword evidence="11" id="KW-1185">Reference proteome</keyword>
<feature type="modified residue" description="4-aspartylphosphate" evidence="6">
    <location>
        <position position="71"/>
    </location>
</feature>
<dbReference type="SMART" id="SM00862">
    <property type="entry name" value="Trans_reg_C"/>
    <property type="match status" value="1"/>
</dbReference>
<evidence type="ECO:0000256" key="6">
    <source>
        <dbReference type="PROSITE-ProRule" id="PRU00169"/>
    </source>
</evidence>
<dbReference type="InterPro" id="IPR036388">
    <property type="entry name" value="WH-like_DNA-bd_sf"/>
</dbReference>
<dbReference type="STRING" id="485913.Krac_9638"/>
<dbReference type="GO" id="GO:0032993">
    <property type="term" value="C:protein-DNA complex"/>
    <property type="evidence" value="ECO:0007669"/>
    <property type="project" value="TreeGrafter"/>
</dbReference>
<dbReference type="CDD" id="cd00383">
    <property type="entry name" value="trans_reg_C"/>
    <property type="match status" value="1"/>
</dbReference>
<dbReference type="Pfam" id="PF00072">
    <property type="entry name" value="Response_reg"/>
    <property type="match status" value="1"/>
</dbReference>
<feature type="domain" description="OmpR/PhoB-type" evidence="9">
    <location>
        <begin position="148"/>
        <end position="247"/>
    </location>
</feature>
<dbReference type="InterPro" id="IPR016032">
    <property type="entry name" value="Sig_transdc_resp-reg_C-effctor"/>
</dbReference>
<dbReference type="AlphaFoldDB" id="D6TCV9"/>
<dbReference type="FunFam" id="3.40.50.2300:FF:000001">
    <property type="entry name" value="DNA-binding response regulator PhoB"/>
    <property type="match status" value="1"/>
</dbReference>
<proteinExistence type="predicted"/>
<dbReference type="CDD" id="cd17574">
    <property type="entry name" value="REC_OmpR"/>
    <property type="match status" value="1"/>
</dbReference>
<dbReference type="PROSITE" id="PS50110">
    <property type="entry name" value="RESPONSE_REGULATORY"/>
    <property type="match status" value="1"/>
</dbReference>
<keyword evidence="4 7" id="KW-0238">DNA-binding</keyword>
<dbReference type="Proteomes" id="UP000004508">
    <property type="component" value="Unassembled WGS sequence"/>
</dbReference>
<dbReference type="eggNOG" id="COG0745">
    <property type="taxonomic scope" value="Bacteria"/>
</dbReference>
<dbReference type="InterPro" id="IPR001789">
    <property type="entry name" value="Sig_transdc_resp-reg_receiver"/>
</dbReference>
<dbReference type="Pfam" id="PF00486">
    <property type="entry name" value="Trans_reg_C"/>
    <property type="match status" value="1"/>
</dbReference>
<dbReference type="Gene3D" id="6.10.250.690">
    <property type="match status" value="1"/>
</dbReference>
<evidence type="ECO:0000259" key="8">
    <source>
        <dbReference type="PROSITE" id="PS50110"/>
    </source>
</evidence>
<dbReference type="FunFam" id="1.10.10.10:FF:000018">
    <property type="entry name" value="DNA-binding response regulator ResD"/>
    <property type="match status" value="1"/>
</dbReference>
<dbReference type="InterPro" id="IPR011006">
    <property type="entry name" value="CheY-like_superfamily"/>
</dbReference>
<protein>
    <submittedName>
        <fullName evidence="10">Two component transcriptional regulator, winged helix family</fullName>
    </submittedName>
</protein>
<dbReference type="SMART" id="SM00448">
    <property type="entry name" value="REC"/>
    <property type="match status" value="1"/>
</dbReference>
<organism evidence="10 11">
    <name type="scientific">Ktedonobacter racemifer DSM 44963</name>
    <dbReference type="NCBI Taxonomy" id="485913"/>
    <lineage>
        <taxon>Bacteria</taxon>
        <taxon>Bacillati</taxon>
        <taxon>Chloroflexota</taxon>
        <taxon>Ktedonobacteria</taxon>
        <taxon>Ktedonobacterales</taxon>
        <taxon>Ktedonobacteraceae</taxon>
        <taxon>Ktedonobacter</taxon>
    </lineage>
</organism>
<evidence type="ECO:0000256" key="1">
    <source>
        <dbReference type="ARBA" id="ARBA00022553"/>
    </source>
</evidence>
<keyword evidence="5" id="KW-0804">Transcription</keyword>
<dbReference type="InParanoid" id="D6TCV9"/>
<evidence type="ECO:0000259" key="9">
    <source>
        <dbReference type="PROSITE" id="PS51755"/>
    </source>
</evidence>
<keyword evidence="3" id="KW-0805">Transcription regulation</keyword>
<evidence type="ECO:0000256" key="3">
    <source>
        <dbReference type="ARBA" id="ARBA00023015"/>
    </source>
</evidence>
<dbReference type="GO" id="GO:0000976">
    <property type="term" value="F:transcription cis-regulatory region binding"/>
    <property type="evidence" value="ECO:0007669"/>
    <property type="project" value="TreeGrafter"/>
</dbReference>
<evidence type="ECO:0000256" key="2">
    <source>
        <dbReference type="ARBA" id="ARBA00023012"/>
    </source>
</evidence>
<comment type="caution">
    <text evidence="10">The sequence shown here is derived from an EMBL/GenBank/DDBJ whole genome shotgun (WGS) entry which is preliminary data.</text>
</comment>
<evidence type="ECO:0000313" key="10">
    <source>
        <dbReference type="EMBL" id="EFH88223.1"/>
    </source>
</evidence>
<accession>D6TCV9</accession>
<name>D6TCV9_KTERA</name>
<feature type="DNA-binding region" description="OmpR/PhoB-type" evidence="7">
    <location>
        <begin position="148"/>
        <end position="247"/>
    </location>
</feature>
<evidence type="ECO:0000256" key="4">
    <source>
        <dbReference type="ARBA" id="ARBA00023125"/>
    </source>
</evidence>
<keyword evidence="1 6" id="KW-0597">Phosphoprotein</keyword>
<dbReference type="PROSITE" id="PS51755">
    <property type="entry name" value="OMPR_PHOB"/>
    <property type="match status" value="1"/>
</dbReference>
<dbReference type="GO" id="GO:0000156">
    <property type="term" value="F:phosphorelay response regulator activity"/>
    <property type="evidence" value="ECO:0007669"/>
    <property type="project" value="TreeGrafter"/>
</dbReference>